<keyword evidence="9" id="KW-0472">Membrane</keyword>
<dbReference type="GO" id="GO:0005778">
    <property type="term" value="C:peroxisomal membrane"/>
    <property type="evidence" value="ECO:0007669"/>
    <property type="project" value="TreeGrafter"/>
</dbReference>
<evidence type="ECO:0000256" key="11">
    <source>
        <dbReference type="ARBA" id="ARBA00034532"/>
    </source>
</evidence>
<feature type="region of interest" description="Disordered" evidence="15">
    <location>
        <begin position="190"/>
        <end position="216"/>
    </location>
</feature>
<dbReference type="SUPFAM" id="SSF50692">
    <property type="entry name" value="ADC-like"/>
    <property type="match status" value="1"/>
</dbReference>
<comment type="catalytic activity">
    <reaction evidence="12">
        <text>ATP + H2O = ADP + phosphate + H(+)</text>
        <dbReference type="Rhea" id="RHEA:13065"/>
        <dbReference type="ChEBI" id="CHEBI:15377"/>
        <dbReference type="ChEBI" id="CHEBI:15378"/>
        <dbReference type="ChEBI" id="CHEBI:30616"/>
        <dbReference type="ChEBI" id="CHEBI:43474"/>
        <dbReference type="ChEBI" id="CHEBI:456216"/>
    </reaction>
    <physiologicalReaction direction="left-to-right" evidence="12">
        <dbReference type="Rhea" id="RHEA:13066"/>
    </physiologicalReaction>
</comment>
<comment type="function">
    <text evidence="13">Component of the PEX1-PEX6 AAA ATPase complex involved in peroxisome biosynthesis. The complex acts as a protein dislocase complex that mediates the ATP-dependent extraction of the PEX5 receptor from peroxisomal membranes, an essential step for PEX5 recycling. Specifically recognizes PEX5 monoubiquitinated at 'Cys-6', and pulls it out of the peroxisome lumen through the PEX2-PEX10-PEX12 retrotranslocation channel. Extraction by the PEX1-PEX6 AAA ATPase complex is accompanied by unfolding of the TPR repeats and release of bound cargo from PEX5.</text>
</comment>
<dbReference type="PROSITE" id="PS00674">
    <property type="entry name" value="AAA"/>
    <property type="match status" value="1"/>
</dbReference>
<evidence type="ECO:0000256" key="8">
    <source>
        <dbReference type="ARBA" id="ARBA00022927"/>
    </source>
</evidence>
<dbReference type="GO" id="GO:0016887">
    <property type="term" value="F:ATP hydrolysis activity"/>
    <property type="evidence" value="ECO:0007669"/>
    <property type="project" value="InterPro"/>
</dbReference>
<evidence type="ECO:0000256" key="12">
    <source>
        <dbReference type="ARBA" id="ARBA00048778"/>
    </source>
</evidence>
<keyword evidence="3" id="KW-0813">Transport</keyword>
<dbReference type="InterPro" id="IPR027417">
    <property type="entry name" value="P-loop_NTPase"/>
</dbReference>
<evidence type="ECO:0000256" key="6">
    <source>
        <dbReference type="ARBA" id="ARBA00022801"/>
    </source>
</evidence>
<comment type="similarity">
    <text evidence="2">Belongs to the AAA ATPase family.</text>
</comment>
<evidence type="ECO:0000256" key="7">
    <source>
        <dbReference type="ARBA" id="ARBA00022840"/>
    </source>
</evidence>
<dbReference type="SMART" id="SM00382">
    <property type="entry name" value="AAA"/>
    <property type="match status" value="2"/>
</dbReference>
<dbReference type="InterPro" id="IPR009010">
    <property type="entry name" value="Asp_de-COase-like_dom_sf"/>
</dbReference>
<dbReference type="Gene3D" id="1.10.8.60">
    <property type="match status" value="2"/>
</dbReference>
<dbReference type="SUPFAM" id="SSF52540">
    <property type="entry name" value="P-loop containing nucleoside triphosphate hydrolases"/>
    <property type="match status" value="2"/>
</dbReference>
<evidence type="ECO:0000256" key="4">
    <source>
        <dbReference type="ARBA" id="ARBA00022593"/>
    </source>
</evidence>
<evidence type="ECO:0000256" key="9">
    <source>
        <dbReference type="ARBA" id="ARBA00023136"/>
    </source>
</evidence>
<dbReference type="InterPro" id="IPR003593">
    <property type="entry name" value="AAA+_ATPase"/>
</dbReference>
<keyword evidence="6" id="KW-0378">Hydrolase</keyword>
<protein>
    <recommendedName>
        <fullName evidence="11">Peroxisomal ATPase PEX1</fullName>
    </recommendedName>
    <alternativeName>
        <fullName evidence="10">Peroxin-1</fullName>
    </alternativeName>
    <alternativeName>
        <fullName evidence="14">Peroxisome biosynthesis protein PAS1</fullName>
    </alternativeName>
</protein>
<dbReference type="PANTHER" id="PTHR23077">
    <property type="entry name" value="AAA-FAMILY ATPASE"/>
    <property type="match status" value="1"/>
</dbReference>
<evidence type="ECO:0000313" key="17">
    <source>
        <dbReference type="EMBL" id="ODV88101.1"/>
    </source>
</evidence>
<feature type="region of interest" description="Disordered" evidence="15">
    <location>
        <begin position="1111"/>
        <end position="1133"/>
    </location>
</feature>
<evidence type="ECO:0000259" key="16">
    <source>
        <dbReference type="SMART" id="SM00382"/>
    </source>
</evidence>
<feature type="domain" description="AAA+ ATPase" evidence="16">
    <location>
        <begin position="538"/>
        <end position="674"/>
    </location>
</feature>
<evidence type="ECO:0000256" key="15">
    <source>
        <dbReference type="SAM" id="MobiDB-lite"/>
    </source>
</evidence>
<name>A0A1E4T8P3_9ASCO</name>
<reference evidence="18" key="1">
    <citation type="submission" date="2016-04" db="EMBL/GenBank/DDBJ databases">
        <title>Comparative genomics of biotechnologically important yeasts.</title>
        <authorList>
            <consortium name="DOE Joint Genome Institute"/>
            <person name="Riley R."/>
            <person name="Haridas S."/>
            <person name="Wolfe K.H."/>
            <person name="Lopes M.R."/>
            <person name="Hittinger C.T."/>
            <person name="Goker M."/>
            <person name="Salamov A."/>
            <person name="Wisecaver J."/>
            <person name="Long T.M."/>
            <person name="Aerts A.L."/>
            <person name="Barry K."/>
            <person name="Choi C."/>
            <person name="Clum A."/>
            <person name="Coughlan A.Y."/>
            <person name="Deshpande S."/>
            <person name="Douglass A.P."/>
            <person name="Hanson S.J."/>
            <person name="Klenk H.-P."/>
            <person name="Labutti K."/>
            <person name="Lapidus A."/>
            <person name="Lindquist E."/>
            <person name="Lipzen A."/>
            <person name="Meier-Kolthoff J.P."/>
            <person name="Ohm R.A."/>
            <person name="Otillar R.P."/>
            <person name="Pangilinan J."/>
            <person name="Peng Y."/>
            <person name="Rokas A."/>
            <person name="Rosa C.A."/>
            <person name="Scheuner C."/>
            <person name="Sibirny A.A."/>
            <person name="Slot J.C."/>
            <person name="Stielow J.B."/>
            <person name="Sun H."/>
            <person name="Kurtzman C.P."/>
            <person name="Blackwell M."/>
            <person name="Grigoriev I.V."/>
            <person name="Jeffries T.W."/>
        </authorList>
    </citation>
    <scope>NUCLEOTIDE SEQUENCE [LARGE SCALE GENOMIC DNA]</scope>
    <source>
        <strain evidence="18">NRRL YB-2248</strain>
    </source>
</reference>
<dbReference type="Gene3D" id="3.10.330.10">
    <property type="match status" value="1"/>
</dbReference>
<dbReference type="Pfam" id="PF17862">
    <property type="entry name" value="AAA_lid_3"/>
    <property type="match status" value="1"/>
</dbReference>
<dbReference type="GO" id="GO:0005829">
    <property type="term" value="C:cytosol"/>
    <property type="evidence" value="ECO:0007669"/>
    <property type="project" value="TreeGrafter"/>
</dbReference>
<sequence length="1133" mass="126018">MDSIETKVSFKPLNNCLINLPANFINPFLSNNFLVQNIVVELNLKSPTTKKRVKYYCGWNGYFSKDNESIEIDPQFANTIGLKESKKVSIQLIFDLPKIQSVELVPDTSTDWELTELYAQTIEDKFLNQIRCLSLGQQIVVYPNSNSNNLIRFTVKSVKSESSEIERGLLVNDSELHIQPKVFRRERADGGLTHSSLSSSSTLTSQKRRRSVSSRRSSQFDSIPSCLLRGVSLPHTLFDHLDISNVNYEVYANLSQDCFNHQFRSLKYVQVSVVAGPGTPSKSSGLKETSTGNNNNNNQQVNENINGSPQQRPKIDSTSPRSSTSNGTSATITDLSDRPETTNVIARLIHDIKAPMKSIGLSPLLSIALGIEHRVGDLICIEAPPTVPDFNSSTTSNNEPINWTIHPYITTTPIVTEISLKHDDDKKRKELAAKKHLQSKYHDKLIELSILDQQSGCPLTNGMKLPIIPDLLPLGGYLELKSPVKWTIVNFGQLPNIEVGDDVLKPESFIQESESAINETTVVGQDKLILKVIKSLKRGNSSLLYGSSGSGKTVIINEISNRLSKNDGFYIKSINCDTISADHFSNVKNLIEDLIKETSWHSPSLLILESLDAIIPQEMEHGDSGLSKQISEFLVSKFSPVLKSRGISLLCSSKSKDSLNATIFQTHLIEDEYHLKSPDKDLRKVLLSSYITAYDLKIKDQELLNDISIEMEGYLPSDIKILVDRTYHDFVSSSFFNNNNTEKADISTTNTFLTMANFERALQGYVPSSLRGVKLQKSNVAWSDIGGLVEAKQILLETLEWPTKYAPIFANCPLRLRSGILLYGYPGCGKTYLASAIATQCGLNFISIKGPEILNKYIGASEQSIRELFERASSAKPCILFFDEFDSIAPKRGHDSTGVTDRVVNQLLTQMDGAEGLDGVYVLAATSRPDLIDSALLRPGRLDKSILCDLPDFENRLDIIKTVVKKFNIDPECDLSHLAAETDGYSGADLQALIYNSYLKAVHENLDELTKNFNSGNSNKNDKNNVEFFTMFKNSKATEKMEIAKQIETIYKNRIATLSTSSESATDENDTKSMIAIKPNHLIEGLSETKKSISNKELLNFKRIYSTFIDGKREGNMPNGEPSNDIGGRSTLM</sequence>
<feature type="compositionally biased region" description="Low complexity" evidence="15">
    <location>
        <begin position="192"/>
        <end position="205"/>
    </location>
</feature>
<dbReference type="InterPro" id="IPR041569">
    <property type="entry name" value="AAA_lid_3"/>
</dbReference>
<evidence type="ECO:0000256" key="13">
    <source>
        <dbReference type="ARBA" id="ARBA00059626"/>
    </source>
</evidence>
<dbReference type="Gene3D" id="2.40.40.20">
    <property type="match status" value="1"/>
</dbReference>
<evidence type="ECO:0000256" key="14">
    <source>
        <dbReference type="ARBA" id="ARBA00081751"/>
    </source>
</evidence>
<keyword evidence="4" id="KW-0962">Peroxisome biogenesis</keyword>
<evidence type="ECO:0000256" key="5">
    <source>
        <dbReference type="ARBA" id="ARBA00022741"/>
    </source>
</evidence>
<evidence type="ECO:0000256" key="2">
    <source>
        <dbReference type="ARBA" id="ARBA00006914"/>
    </source>
</evidence>
<dbReference type="CDD" id="cd19526">
    <property type="entry name" value="RecA-like_PEX1_r2"/>
    <property type="match status" value="1"/>
</dbReference>
<keyword evidence="7" id="KW-0067">ATP-binding</keyword>
<organism evidence="17 18">
    <name type="scientific">[Candida] arabinofermentans NRRL YB-2248</name>
    <dbReference type="NCBI Taxonomy" id="983967"/>
    <lineage>
        <taxon>Eukaryota</taxon>
        <taxon>Fungi</taxon>
        <taxon>Dikarya</taxon>
        <taxon>Ascomycota</taxon>
        <taxon>Saccharomycotina</taxon>
        <taxon>Pichiomycetes</taxon>
        <taxon>Pichiales</taxon>
        <taxon>Pichiaceae</taxon>
        <taxon>Ogataea</taxon>
        <taxon>Ogataea/Candida clade</taxon>
    </lineage>
</organism>
<dbReference type="InterPro" id="IPR003960">
    <property type="entry name" value="ATPase_AAA_CS"/>
</dbReference>
<dbReference type="GO" id="GO:0016558">
    <property type="term" value="P:protein import into peroxisome matrix"/>
    <property type="evidence" value="ECO:0007669"/>
    <property type="project" value="TreeGrafter"/>
</dbReference>
<gene>
    <name evidence="17" type="ORF">CANARDRAFT_216292</name>
</gene>
<dbReference type="EMBL" id="KV453847">
    <property type="protein sequence ID" value="ODV88101.1"/>
    <property type="molecule type" value="Genomic_DNA"/>
</dbReference>
<dbReference type="Proteomes" id="UP000094801">
    <property type="component" value="Unassembled WGS sequence"/>
</dbReference>
<evidence type="ECO:0000256" key="1">
    <source>
        <dbReference type="ARBA" id="ARBA00004170"/>
    </source>
</evidence>
<dbReference type="STRING" id="983967.A0A1E4T8P3"/>
<dbReference type="FunFam" id="3.40.50.300:FF:000149">
    <property type="entry name" value="Nuclear valosin-containing protein-like"/>
    <property type="match status" value="1"/>
</dbReference>
<dbReference type="AlphaFoldDB" id="A0A1E4T8P3"/>
<dbReference type="PANTHER" id="PTHR23077:SF12">
    <property type="entry name" value="PEROXISOMAL ATPASE PEX1"/>
    <property type="match status" value="1"/>
</dbReference>
<dbReference type="InterPro" id="IPR003959">
    <property type="entry name" value="ATPase_AAA_core"/>
</dbReference>
<comment type="subcellular location">
    <subcellularLocation>
        <location evidence="1">Membrane</location>
        <topology evidence="1">Peripheral membrane protein</topology>
    </subcellularLocation>
</comment>
<keyword evidence="18" id="KW-1185">Reference proteome</keyword>
<dbReference type="OrthoDB" id="2187at2759"/>
<dbReference type="Gene3D" id="3.40.50.300">
    <property type="entry name" value="P-loop containing nucleotide triphosphate hydrolases"/>
    <property type="match status" value="2"/>
</dbReference>
<dbReference type="InterPro" id="IPR015342">
    <property type="entry name" value="PEX1-N_C-lobe"/>
</dbReference>
<keyword evidence="8" id="KW-0653">Protein transport</keyword>
<feature type="compositionally biased region" description="Low complexity" evidence="15">
    <location>
        <begin position="293"/>
        <end position="306"/>
    </location>
</feature>
<feature type="compositionally biased region" description="Polar residues" evidence="15">
    <location>
        <begin position="307"/>
        <end position="334"/>
    </location>
</feature>
<feature type="domain" description="AAA+ ATPase" evidence="16">
    <location>
        <begin position="816"/>
        <end position="952"/>
    </location>
</feature>
<dbReference type="InterPro" id="IPR029067">
    <property type="entry name" value="CDC48_domain_2-like_sf"/>
</dbReference>
<dbReference type="SUPFAM" id="SSF54585">
    <property type="entry name" value="Cdc48 domain 2-like"/>
    <property type="match status" value="1"/>
</dbReference>
<dbReference type="Pfam" id="PF00004">
    <property type="entry name" value="AAA"/>
    <property type="match status" value="2"/>
</dbReference>
<evidence type="ECO:0000256" key="10">
    <source>
        <dbReference type="ARBA" id="ARBA00032509"/>
    </source>
</evidence>
<feature type="compositionally biased region" description="Polar residues" evidence="15">
    <location>
        <begin position="280"/>
        <end position="292"/>
    </location>
</feature>
<feature type="region of interest" description="Disordered" evidence="15">
    <location>
        <begin position="277"/>
        <end position="336"/>
    </location>
</feature>
<keyword evidence="5" id="KW-0547">Nucleotide-binding</keyword>
<accession>A0A1E4T8P3</accession>
<dbReference type="GO" id="GO:0005524">
    <property type="term" value="F:ATP binding"/>
    <property type="evidence" value="ECO:0007669"/>
    <property type="project" value="UniProtKB-KW"/>
</dbReference>
<evidence type="ECO:0000313" key="18">
    <source>
        <dbReference type="Proteomes" id="UP000094801"/>
    </source>
</evidence>
<proteinExistence type="inferred from homology"/>
<evidence type="ECO:0000256" key="3">
    <source>
        <dbReference type="ARBA" id="ARBA00022448"/>
    </source>
</evidence>
<dbReference type="Pfam" id="PF09262">
    <property type="entry name" value="PEX-1N"/>
    <property type="match status" value="1"/>
</dbReference>
<dbReference type="InterPro" id="IPR050168">
    <property type="entry name" value="AAA_ATPase_domain"/>
</dbReference>